<comment type="similarity">
    <text evidence="1">Belongs to the arrestin family.</text>
</comment>
<feature type="compositionally biased region" description="Low complexity" evidence="2">
    <location>
        <begin position="267"/>
        <end position="278"/>
    </location>
</feature>
<protein>
    <recommendedName>
        <fullName evidence="3">Arrestin-like N-terminal domain-containing protein</fullName>
    </recommendedName>
</protein>
<evidence type="ECO:0000256" key="1">
    <source>
        <dbReference type="ARBA" id="ARBA00005298"/>
    </source>
</evidence>
<accession>A0AAV2KVY1</accession>
<feature type="compositionally biased region" description="Pro residues" evidence="2">
    <location>
        <begin position="239"/>
        <end position="265"/>
    </location>
</feature>
<dbReference type="Pfam" id="PF00339">
    <property type="entry name" value="Arrestin_N"/>
    <property type="match status" value="1"/>
</dbReference>
<dbReference type="InterPro" id="IPR011021">
    <property type="entry name" value="Arrestin-like_N"/>
</dbReference>
<proteinExistence type="inferred from homology"/>
<dbReference type="EMBL" id="OZ035824">
    <property type="protein sequence ID" value="CAL1591504.1"/>
    <property type="molecule type" value="Genomic_DNA"/>
</dbReference>
<reference evidence="4 5" key="1">
    <citation type="submission" date="2024-04" db="EMBL/GenBank/DDBJ databases">
        <authorList>
            <person name="Waldvogel A.-M."/>
            <person name="Schoenle A."/>
        </authorList>
    </citation>
    <scope>NUCLEOTIDE SEQUENCE [LARGE SCALE GENOMIC DNA]</scope>
</reference>
<dbReference type="AlphaFoldDB" id="A0AAV2KVY1"/>
<feature type="compositionally biased region" description="Pro residues" evidence="2">
    <location>
        <begin position="457"/>
        <end position="469"/>
    </location>
</feature>
<dbReference type="InterPro" id="IPR014752">
    <property type="entry name" value="Arrestin-like_C"/>
</dbReference>
<dbReference type="Gene3D" id="2.60.40.640">
    <property type="match status" value="1"/>
</dbReference>
<feature type="domain" description="Arrestin-like N-terminal" evidence="3">
    <location>
        <begin position="21"/>
        <end position="90"/>
    </location>
</feature>
<feature type="region of interest" description="Disordered" evidence="2">
    <location>
        <begin position="429"/>
        <end position="482"/>
    </location>
</feature>
<feature type="compositionally biased region" description="Basic and acidic residues" evidence="2">
    <location>
        <begin position="203"/>
        <end position="219"/>
    </location>
</feature>
<gene>
    <name evidence="4" type="ORF">KC01_LOCUS20870</name>
</gene>
<evidence type="ECO:0000256" key="2">
    <source>
        <dbReference type="SAM" id="MobiDB-lite"/>
    </source>
</evidence>
<evidence type="ECO:0000259" key="3">
    <source>
        <dbReference type="Pfam" id="PF00339"/>
    </source>
</evidence>
<feature type="region of interest" description="Disordered" evidence="2">
    <location>
        <begin position="182"/>
        <end position="304"/>
    </location>
</feature>
<sequence length="482" mass="51516">MIFDRLRRFEVVFDCSELDGPPVFSSGDVVCGRVVLDLSGETRLEALKLHAEGFAKVHWTESRSAGSSTAYTQNYSDEVEYLNRREVLLQAVIRLFGMHCLRTQHQPSKAPHRGCLSEFRGGVGWGGGGVMFNLGGWCLGCEGGAGGGDLGCVRRCGGAGVGRVSGWGWVVIGATAAHLPGPVRQRRQDRIKHEETVGPLSQLRKEAPTSHERVNHDLRPAVPITEEETLDANSAQAPSPLPPTSSHPTPPSLTPRSTPPSPPQYNSPSLSPLHASPLKQYTLPPPHTPQPNSTPVQLTHIPPTPVPPPHFHILTHPHHYLPLYLYSGLTLSPDIPPSPSLSPLFCRRPLTSTSLLPPPPSSPSPLHLPPNLPPFPTSILASLSTSTSLPPTNLNPLLPPHLPPSALSPPSLPLISLLTPHLPPPPSLPLHPHLLPPPSPPPSPSPPLLPPFSLLTPSPPSLPLIPPPSLTSLLPPQLPPPP</sequence>
<feature type="compositionally biased region" description="Basic and acidic residues" evidence="2">
    <location>
        <begin position="186"/>
        <end position="196"/>
    </location>
</feature>
<evidence type="ECO:0000313" key="4">
    <source>
        <dbReference type="EMBL" id="CAL1591504.1"/>
    </source>
</evidence>
<evidence type="ECO:0000313" key="5">
    <source>
        <dbReference type="Proteomes" id="UP001497482"/>
    </source>
</evidence>
<feature type="compositionally biased region" description="Pro residues" evidence="2">
    <location>
        <begin position="429"/>
        <end position="450"/>
    </location>
</feature>
<keyword evidence="5" id="KW-1185">Reference proteome</keyword>
<name>A0AAV2KVY1_KNICA</name>
<organism evidence="4 5">
    <name type="scientific">Knipowitschia caucasica</name>
    <name type="common">Caucasian dwarf goby</name>
    <name type="synonym">Pomatoschistus caucasicus</name>
    <dbReference type="NCBI Taxonomy" id="637954"/>
    <lineage>
        <taxon>Eukaryota</taxon>
        <taxon>Metazoa</taxon>
        <taxon>Chordata</taxon>
        <taxon>Craniata</taxon>
        <taxon>Vertebrata</taxon>
        <taxon>Euteleostomi</taxon>
        <taxon>Actinopterygii</taxon>
        <taxon>Neopterygii</taxon>
        <taxon>Teleostei</taxon>
        <taxon>Neoteleostei</taxon>
        <taxon>Acanthomorphata</taxon>
        <taxon>Gobiaria</taxon>
        <taxon>Gobiiformes</taxon>
        <taxon>Gobioidei</taxon>
        <taxon>Gobiidae</taxon>
        <taxon>Gobiinae</taxon>
        <taxon>Knipowitschia</taxon>
    </lineage>
</organism>
<dbReference type="Proteomes" id="UP001497482">
    <property type="component" value="Chromosome 2"/>
</dbReference>